<dbReference type="RefSeq" id="WP_139600985.1">
    <property type="nucleotide sequence ID" value="NZ_VDCQ01000005.1"/>
</dbReference>
<comment type="caution">
    <text evidence="2">The sequence shown here is derived from an EMBL/GenBank/DDBJ whole genome shotgun (WGS) entry which is preliminary data.</text>
</comment>
<evidence type="ECO:0000313" key="2">
    <source>
        <dbReference type="EMBL" id="TNJ67270.1"/>
    </source>
</evidence>
<reference evidence="2 3" key="1">
    <citation type="submission" date="2019-05" db="EMBL/GenBank/DDBJ databases">
        <title>We sequenced the genome of Paenibacillus hemerocallicola KCTC 33185 for further insight into its adaptation and study the phylogeny of Paenibacillus.</title>
        <authorList>
            <person name="Narsing Rao M.P."/>
        </authorList>
    </citation>
    <scope>NUCLEOTIDE SEQUENCE [LARGE SCALE GENOMIC DNA]</scope>
    <source>
        <strain evidence="2 3">KCTC 33185</strain>
    </source>
</reference>
<keyword evidence="1" id="KW-1133">Transmembrane helix</keyword>
<dbReference type="EMBL" id="VDCQ01000005">
    <property type="protein sequence ID" value="TNJ67270.1"/>
    <property type="molecule type" value="Genomic_DNA"/>
</dbReference>
<name>A0A5C4TFJ9_9BACL</name>
<gene>
    <name evidence="2" type="ORF">FE784_04705</name>
</gene>
<evidence type="ECO:0000256" key="1">
    <source>
        <dbReference type="SAM" id="Phobius"/>
    </source>
</evidence>
<keyword evidence="1" id="KW-0812">Transmembrane</keyword>
<feature type="transmembrane region" description="Helical" evidence="1">
    <location>
        <begin position="78"/>
        <end position="101"/>
    </location>
</feature>
<proteinExistence type="predicted"/>
<accession>A0A5C4TFJ9</accession>
<organism evidence="2 3">
    <name type="scientific">Paenibacillus hemerocallicola</name>
    <dbReference type="NCBI Taxonomy" id="1172614"/>
    <lineage>
        <taxon>Bacteria</taxon>
        <taxon>Bacillati</taxon>
        <taxon>Bacillota</taxon>
        <taxon>Bacilli</taxon>
        <taxon>Bacillales</taxon>
        <taxon>Paenibacillaceae</taxon>
        <taxon>Paenibacillus</taxon>
    </lineage>
</organism>
<keyword evidence="1" id="KW-0472">Membrane</keyword>
<dbReference type="AlphaFoldDB" id="A0A5C4TFJ9"/>
<dbReference type="Proteomes" id="UP000307943">
    <property type="component" value="Unassembled WGS sequence"/>
</dbReference>
<sequence>MRISCAIACGYDKGVAFFPKRFAKACIVTPYDGKAAAVFAAEMEKLSAGNGRAVLRRRRGFGEPHCAIMLGLGGFPQIMSRILLLLNLCSLLVKFGSLFVAKRFFGRK</sequence>
<keyword evidence="3" id="KW-1185">Reference proteome</keyword>
<evidence type="ECO:0000313" key="3">
    <source>
        <dbReference type="Proteomes" id="UP000307943"/>
    </source>
</evidence>
<protein>
    <submittedName>
        <fullName evidence="2">Uncharacterized protein</fullName>
    </submittedName>
</protein>